<accession>A0A3B1CM11</accession>
<organism evidence="2">
    <name type="scientific">hydrothermal vent metagenome</name>
    <dbReference type="NCBI Taxonomy" id="652676"/>
    <lineage>
        <taxon>unclassified sequences</taxon>
        <taxon>metagenomes</taxon>
        <taxon>ecological metagenomes</taxon>
    </lineage>
</organism>
<dbReference type="PROSITE" id="PS51257">
    <property type="entry name" value="PROKAR_LIPOPROTEIN"/>
    <property type="match status" value="1"/>
</dbReference>
<gene>
    <name evidence="2" type="ORF">MNBD_NITROSPINAE03-238</name>
</gene>
<reference evidence="2" key="1">
    <citation type="submission" date="2018-06" db="EMBL/GenBank/DDBJ databases">
        <authorList>
            <person name="Zhirakovskaya E."/>
        </authorList>
    </citation>
    <scope>NUCLEOTIDE SEQUENCE</scope>
</reference>
<protein>
    <recommendedName>
        <fullName evidence="3">Lipoprotein</fullName>
    </recommendedName>
</protein>
<dbReference type="EMBL" id="UOGB01000091">
    <property type="protein sequence ID" value="VAX17747.1"/>
    <property type="molecule type" value="Genomic_DNA"/>
</dbReference>
<evidence type="ECO:0000313" key="2">
    <source>
        <dbReference type="EMBL" id="VAX17747.1"/>
    </source>
</evidence>
<evidence type="ECO:0000256" key="1">
    <source>
        <dbReference type="SAM" id="MobiDB-lite"/>
    </source>
</evidence>
<dbReference type="AlphaFoldDB" id="A0A3B1CM11"/>
<feature type="region of interest" description="Disordered" evidence="1">
    <location>
        <begin position="113"/>
        <end position="135"/>
    </location>
</feature>
<evidence type="ECO:0008006" key="3">
    <source>
        <dbReference type="Google" id="ProtNLM"/>
    </source>
</evidence>
<sequence>MFMKISASFVIFIFLVSCGGRAAHPVMVQQYGDLRKSCEGIERELTLIESEIAKLQPKTQKAGKNTALGVAGFFFIVPLFFMDLSKAEQEEIIAYRQRYNHLLILATEKKCETEREQIPEFKREKPKMEEDQDEN</sequence>
<feature type="compositionally biased region" description="Basic and acidic residues" evidence="1">
    <location>
        <begin position="113"/>
        <end position="129"/>
    </location>
</feature>
<name>A0A3B1CM11_9ZZZZ</name>
<proteinExistence type="predicted"/>